<dbReference type="PANTHER" id="PTHR44591:SF3">
    <property type="entry name" value="RESPONSE REGULATORY DOMAIN-CONTAINING PROTEIN"/>
    <property type="match status" value="1"/>
</dbReference>
<name>A0ABW2Z1G3_9SPHI</name>
<evidence type="ECO:0000256" key="2">
    <source>
        <dbReference type="PROSITE-ProRule" id="PRU00169"/>
    </source>
</evidence>
<dbReference type="EMBL" id="JBHTHU010000019">
    <property type="protein sequence ID" value="MFD0751323.1"/>
    <property type="molecule type" value="Genomic_DNA"/>
</dbReference>
<dbReference type="Pfam" id="PF00072">
    <property type="entry name" value="Response_reg"/>
    <property type="match status" value="1"/>
</dbReference>
<dbReference type="PROSITE" id="PS50110">
    <property type="entry name" value="RESPONSE_REGULATORY"/>
    <property type="match status" value="1"/>
</dbReference>
<keyword evidence="5" id="KW-1185">Reference proteome</keyword>
<dbReference type="PANTHER" id="PTHR44591">
    <property type="entry name" value="STRESS RESPONSE REGULATOR PROTEIN 1"/>
    <property type="match status" value="1"/>
</dbReference>
<dbReference type="InterPro" id="IPR001789">
    <property type="entry name" value="Sig_transdc_resp-reg_receiver"/>
</dbReference>
<dbReference type="InterPro" id="IPR050595">
    <property type="entry name" value="Bact_response_regulator"/>
</dbReference>
<gene>
    <name evidence="4" type="ORF">ACFQZS_14325</name>
</gene>
<dbReference type="InterPro" id="IPR011006">
    <property type="entry name" value="CheY-like_superfamily"/>
</dbReference>
<feature type="domain" description="Response regulatory" evidence="3">
    <location>
        <begin position="4"/>
        <end position="118"/>
    </location>
</feature>
<evidence type="ECO:0000313" key="5">
    <source>
        <dbReference type="Proteomes" id="UP001596958"/>
    </source>
</evidence>
<dbReference type="SUPFAM" id="SSF52172">
    <property type="entry name" value="CheY-like"/>
    <property type="match status" value="1"/>
</dbReference>
<comment type="caution">
    <text evidence="4">The sequence shown here is derived from an EMBL/GenBank/DDBJ whole genome shotgun (WGS) entry which is preliminary data.</text>
</comment>
<dbReference type="SMART" id="SM00448">
    <property type="entry name" value="REC"/>
    <property type="match status" value="1"/>
</dbReference>
<dbReference type="Proteomes" id="UP001596958">
    <property type="component" value="Unassembled WGS sequence"/>
</dbReference>
<dbReference type="RefSeq" id="WP_377101371.1">
    <property type="nucleotide sequence ID" value="NZ_JBHTHU010000019.1"/>
</dbReference>
<proteinExistence type="predicted"/>
<dbReference type="Gene3D" id="3.40.50.2300">
    <property type="match status" value="1"/>
</dbReference>
<evidence type="ECO:0000259" key="3">
    <source>
        <dbReference type="PROSITE" id="PS50110"/>
    </source>
</evidence>
<organism evidence="4 5">
    <name type="scientific">Mucilaginibacter calamicampi</name>
    <dbReference type="NCBI Taxonomy" id="1302352"/>
    <lineage>
        <taxon>Bacteria</taxon>
        <taxon>Pseudomonadati</taxon>
        <taxon>Bacteroidota</taxon>
        <taxon>Sphingobacteriia</taxon>
        <taxon>Sphingobacteriales</taxon>
        <taxon>Sphingobacteriaceae</taxon>
        <taxon>Mucilaginibacter</taxon>
    </lineage>
</organism>
<accession>A0ABW2Z1G3</accession>
<feature type="modified residue" description="4-aspartylphosphate" evidence="2">
    <location>
        <position position="53"/>
    </location>
</feature>
<evidence type="ECO:0000256" key="1">
    <source>
        <dbReference type="ARBA" id="ARBA00022553"/>
    </source>
</evidence>
<evidence type="ECO:0000313" key="4">
    <source>
        <dbReference type="EMBL" id="MFD0751323.1"/>
    </source>
</evidence>
<sequence>MTKKILVIDDNNDLLDLMNEALTAEGYEVECASHVDNIYECVRNARPGLVLMDYILEGINGGELCHQLKINPRTSHIPVIMITGYGRVLESLGSYGADHLLTKPFDLDEMLTVVNGYFSGKLAVA</sequence>
<keyword evidence="1 2" id="KW-0597">Phosphoprotein</keyword>
<protein>
    <submittedName>
        <fullName evidence="4">PleD family two-component system response regulator</fullName>
    </submittedName>
</protein>
<reference evidence="5" key="1">
    <citation type="journal article" date="2019" name="Int. J. Syst. Evol. Microbiol.">
        <title>The Global Catalogue of Microorganisms (GCM) 10K type strain sequencing project: providing services to taxonomists for standard genome sequencing and annotation.</title>
        <authorList>
            <consortium name="The Broad Institute Genomics Platform"/>
            <consortium name="The Broad Institute Genome Sequencing Center for Infectious Disease"/>
            <person name="Wu L."/>
            <person name="Ma J."/>
        </authorList>
    </citation>
    <scope>NUCLEOTIDE SEQUENCE [LARGE SCALE GENOMIC DNA]</scope>
    <source>
        <strain evidence="5">CCUG 63418</strain>
    </source>
</reference>